<reference evidence="2" key="1">
    <citation type="submission" date="2011-01" db="EMBL/GenBank/DDBJ databases">
        <title>Complete sequence of chromosome of Rahnella sp. Y9602.</title>
        <authorList>
            <consortium name="US DOE Joint Genome Institute"/>
            <person name="Lucas S."/>
            <person name="Copeland A."/>
            <person name="Lapidus A."/>
            <person name="Cheng J.-F."/>
            <person name="Goodwin L."/>
            <person name="Pitluck S."/>
            <person name="Lu M."/>
            <person name="Detter J.C."/>
            <person name="Han C."/>
            <person name="Tapia R."/>
            <person name="Land M."/>
            <person name="Hauser L."/>
            <person name="Kyrpides N."/>
            <person name="Ivanova N."/>
            <person name="Ovchinnikova G."/>
            <person name="Pagani I."/>
            <person name="Sobecky P.A."/>
            <person name="Martinez R.J."/>
            <person name="Woyke T."/>
        </authorList>
    </citation>
    <scope>NUCLEOTIDE SEQUENCE [LARGE SCALE GENOMIC DNA]</scope>
    <source>
        <strain evidence="2">Y9602</strain>
    </source>
</reference>
<dbReference type="EMBL" id="CP002505">
    <property type="protein sequence ID" value="ADW75493.1"/>
    <property type="molecule type" value="Genomic_DNA"/>
</dbReference>
<dbReference type="Proteomes" id="UP000007257">
    <property type="component" value="Chromosome"/>
</dbReference>
<gene>
    <name evidence="1" type="ordered locus">Rahaq_3904</name>
</gene>
<dbReference type="HOGENOM" id="CLU_3156996_0_0_6"/>
<evidence type="ECO:0000313" key="1">
    <source>
        <dbReference type="EMBL" id="ADW75493.1"/>
    </source>
</evidence>
<dbReference type="AlphaFoldDB" id="A0A0H3FH38"/>
<sequence>MIVDEAIAIDDMKTTKKLMDTLIMFSISVHHHIRILRILIQNSHNFTM</sequence>
<dbReference type="KEGG" id="rah:Rahaq_3904"/>
<dbReference type="eggNOG" id="ENOG5031SA1">
    <property type="taxonomic scope" value="Bacteria"/>
</dbReference>
<reference evidence="1 2" key="2">
    <citation type="journal article" date="2012" name="J. Bacteriol.">
        <title>Complete Genome Sequence of Rahnella sp. Strain Y9602, a Gammaproteobacterium Isolate from Metal- and Radionuclide-Contaminated Soil.</title>
        <authorList>
            <person name="Martinez R.J."/>
            <person name="Bruce D."/>
            <person name="Detter C."/>
            <person name="Goodwin L.A."/>
            <person name="Han J."/>
            <person name="Han C.S."/>
            <person name="Held B."/>
            <person name="Land M.L."/>
            <person name="Mikhailova N."/>
            <person name="Nolan M."/>
            <person name="Pennacchio L."/>
            <person name="Pitluck S."/>
            <person name="Tapia R."/>
            <person name="Woyke T."/>
            <person name="Sobecky P.A."/>
        </authorList>
    </citation>
    <scope>NUCLEOTIDE SEQUENCE [LARGE SCALE GENOMIC DNA]</scope>
    <source>
        <strain evidence="1 2">Y9602</strain>
    </source>
</reference>
<proteinExistence type="predicted"/>
<protein>
    <submittedName>
        <fullName evidence="1">Uncharacterized protein</fullName>
    </submittedName>
</protein>
<organism evidence="1 2">
    <name type="scientific">Rahnella sp. (strain Y9602)</name>
    <dbReference type="NCBI Taxonomy" id="2703885"/>
    <lineage>
        <taxon>Bacteria</taxon>
        <taxon>Pseudomonadati</taxon>
        <taxon>Pseudomonadota</taxon>
        <taxon>Gammaproteobacteria</taxon>
        <taxon>Enterobacterales</taxon>
        <taxon>Yersiniaceae</taxon>
        <taxon>Rahnella</taxon>
    </lineage>
</organism>
<name>A0A0H3FH38_RAHSY</name>
<accession>A0A0H3FH38</accession>
<evidence type="ECO:0000313" key="2">
    <source>
        <dbReference type="Proteomes" id="UP000007257"/>
    </source>
</evidence>